<accession>A0A9N9EZV5</accession>
<reference evidence="1" key="1">
    <citation type="submission" date="2021-06" db="EMBL/GenBank/DDBJ databases">
        <authorList>
            <person name="Kallberg Y."/>
            <person name="Tangrot J."/>
            <person name="Rosling A."/>
        </authorList>
    </citation>
    <scope>NUCLEOTIDE SEQUENCE</scope>
    <source>
        <strain evidence="1">FL966</strain>
    </source>
</reference>
<sequence length="128" mass="14740">MYLRTRYNEYLLHSGLNNYLLLCHSNFIAAKAQYHPVGVKQFAVRFFSHSVVISQDDKAKISLGISAVRKTFKIRTHTSYHLAYNPVEYGMATLSQKLVEIGLSIDKNSTYFNFQSEVINQELAKKIF</sequence>
<evidence type="ECO:0000313" key="1">
    <source>
        <dbReference type="EMBL" id="CAG8500697.1"/>
    </source>
</evidence>
<proteinExistence type="predicted"/>
<keyword evidence="2" id="KW-1185">Reference proteome</keyword>
<protein>
    <submittedName>
        <fullName evidence="1">20082_t:CDS:1</fullName>
    </submittedName>
</protein>
<dbReference type="Proteomes" id="UP000789759">
    <property type="component" value="Unassembled WGS sequence"/>
</dbReference>
<dbReference type="EMBL" id="CAJVQA010001052">
    <property type="protein sequence ID" value="CAG8500697.1"/>
    <property type="molecule type" value="Genomic_DNA"/>
</dbReference>
<feature type="non-terminal residue" evidence="1">
    <location>
        <position position="128"/>
    </location>
</feature>
<organism evidence="1 2">
    <name type="scientific">Cetraspora pellucida</name>
    <dbReference type="NCBI Taxonomy" id="1433469"/>
    <lineage>
        <taxon>Eukaryota</taxon>
        <taxon>Fungi</taxon>
        <taxon>Fungi incertae sedis</taxon>
        <taxon>Mucoromycota</taxon>
        <taxon>Glomeromycotina</taxon>
        <taxon>Glomeromycetes</taxon>
        <taxon>Diversisporales</taxon>
        <taxon>Gigasporaceae</taxon>
        <taxon>Cetraspora</taxon>
    </lineage>
</organism>
<comment type="caution">
    <text evidence="1">The sequence shown here is derived from an EMBL/GenBank/DDBJ whole genome shotgun (WGS) entry which is preliminary data.</text>
</comment>
<name>A0A9N9EZV5_9GLOM</name>
<evidence type="ECO:0000313" key="2">
    <source>
        <dbReference type="Proteomes" id="UP000789759"/>
    </source>
</evidence>
<dbReference type="AlphaFoldDB" id="A0A9N9EZV5"/>
<gene>
    <name evidence="1" type="ORF">CPELLU_LOCUS2434</name>
</gene>